<feature type="transmembrane region" description="Helical" evidence="7">
    <location>
        <begin position="250"/>
        <end position="273"/>
    </location>
</feature>
<evidence type="ECO:0000256" key="2">
    <source>
        <dbReference type="ARBA" id="ARBA00022448"/>
    </source>
</evidence>
<dbReference type="PANTHER" id="PTHR43791">
    <property type="entry name" value="PERMEASE-RELATED"/>
    <property type="match status" value="1"/>
</dbReference>
<dbReference type="GO" id="GO:0016020">
    <property type="term" value="C:membrane"/>
    <property type="evidence" value="ECO:0007669"/>
    <property type="project" value="UniProtKB-SubCell"/>
</dbReference>
<comment type="caution">
    <text evidence="9">The sequence shown here is derived from an EMBL/GenBank/DDBJ whole genome shotgun (WGS) entry which is preliminary data.</text>
</comment>
<dbReference type="PROSITE" id="PS50850">
    <property type="entry name" value="MFS"/>
    <property type="match status" value="1"/>
</dbReference>
<evidence type="ECO:0000256" key="3">
    <source>
        <dbReference type="ARBA" id="ARBA00022692"/>
    </source>
</evidence>
<dbReference type="OrthoDB" id="1935484at2759"/>
<feature type="transmembrane region" description="Helical" evidence="7">
    <location>
        <begin position="88"/>
        <end position="105"/>
    </location>
</feature>
<sequence length="557" mass="61818">MSRESEERRADDIVVLENAPHLSLDLISGSHSDEKIDEEKATSLSDSPHHQVNALQAGERQAEIIGADGQPKIVVWTLKEQRAVVRKADFFLLPIFALGFFWMALDRANISGVLTSTILKDTGITQDQINIGSSLLWLGVVLLEIPSNVVLQRVGPHRWIPIQIIIWGLAETLTYKVSSKGGWYAARLFLGLLESGFIPGSLYVLSQWYTRDELVMRTSLFFFGNILSTAFGSLIAAGCIKLSGKGGLGGWQWIFIIDGVATIATGILALLFLPSSPRHTAGLFRGKGWLSERQADIYLARLEADDPLKSKDLHLQIGLGDIWNVLGNWRLWPHLVMCLAGLQAGQGAGAWSGTILKSLGFTSIKANLLLVPGPIFNGVSSIILSRFSDRWDRRGWFILFSAVWTLAGLIALYVSFQAFLLCTSNQAGLTSDQETPHSFRCSWQSFNVTWVALNARTPAERSITYAVYIGCSNLGGVYGSQVFRASDAPLYRRAWAATVSLGAIWLAFTLLQINQYEWSNRVKEREWNKLSEEEQEAYKATTSNDTISKRLDERYAL</sequence>
<feature type="region of interest" description="Disordered" evidence="6">
    <location>
        <begin position="27"/>
        <end position="48"/>
    </location>
</feature>
<keyword evidence="5 7" id="KW-0472">Membrane</keyword>
<feature type="transmembrane region" description="Helical" evidence="7">
    <location>
        <begin position="396"/>
        <end position="416"/>
    </location>
</feature>
<evidence type="ECO:0000313" key="9">
    <source>
        <dbReference type="EMBL" id="ODO01693.1"/>
    </source>
</evidence>
<evidence type="ECO:0000256" key="1">
    <source>
        <dbReference type="ARBA" id="ARBA00004141"/>
    </source>
</evidence>
<reference evidence="9 10" key="1">
    <citation type="submission" date="2016-06" db="EMBL/GenBank/DDBJ databases">
        <title>Evolution of pathogenesis and genome organization in the Tremellales.</title>
        <authorList>
            <person name="Cuomo C."/>
            <person name="Litvintseva A."/>
            <person name="Heitman J."/>
            <person name="Chen Y."/>
            <person name="Sun S."/>
            <person name="Springer D."/>
            <person name="Dromer F."/>
            <person name="Young S."/>
            <person name="Zeng Q."/>
            <person name="Chapman S."/>
            <person name="Gujja S."/>
            <person name="Saif S."/>
            <person name="Birren B."/>
        </authorList>
    </citation>
    <scope>NUCLEOTIDE SEQUENCE [LARGE SCALE GENOMIC DNA]</scope>
    <source>
        <strain evidence="9 10">CBS 6273</strain>
    </source>
</reference>
<feature type="transmembrane region" description="Helical" evidence="7">
    <location>
        <begin position="218"/>
        <end position="238"/>
    </location>
</feature>
<dbReference type="InterPro" id="IPR011701">
    <property type="entry name" value="MFS"/>
</dbReference>
<keyword evidence="4 7" id="KW-1133">Transmembrane helix</keyword>
<dbReference type="EMBL" id="MEKH01000010">
    <property type="protein sequence ID" value="ODO01693.1"/>
    <property type="molecule type" value="Genomic_DNA"/>
</dbReference>
<dbReference type="SUPFAM" id="SSF103473">
    <property type="entry name" value="MFS general substrate transporter"/>
    <property type="match status" value="1"/>
</dbReference>
<dbReference type="Proteomes" id="UP000095149">
    <property type="component" value="Unassembled WGS sequence"/>
</dbReference>
<comment type="subcellular location">
    <subcellularLocation>
        <location evidence="1">Membrane</location>
        <topology evidence="1">Multi-pass membrane protein</topology>
    </subcellularLocation>
</comment>
<keyword evidence="2" id="KW-0813">Transport</keyword>
<dbReference type="PANTHER" id="PTHR43791:SF32">
    <property type="entry name" value="MAJOR FACILITATOR SUPERFAMILY (MFS) PROFILE DOMAIN-CONTAINING PROTEIN"/>
    <property type="match status" value="1"/>
</dbReference>
<feature type="transmembrane region" description="Helical" evidence="7">
    <location>
        <begin position="494"/>
        <end position="513"/>
    </location>
</feature>
<protein>
    <recommendedName>
        <fullName evidence="8">Major facilitator superfamily (MFS) profile domain-containing protein</fullName>
    </recommendedName>
</protein>
<keyword evidence="3 7" id="KW-0812">Transmembrane</keyword>
<gene>
    <name evidence="9" type="ORF">I350_06519</name>
</gene>
<dbReference type="InterPro" id="IPR020846">
    <property type="entry name" value="MFS_dom"/>
</dbReference>
<dbReference type="AlphaFoldDB" id="A0A1E3JLK5"/>
<feature type="domain" description="Major facilitator superfamily (MFS) profile" evidence="8">
    <location>
        <begin position="92"/>
        <end position="557"/>
    </location>
</feature>
<evidence type="ECO:0000259" key="8">
    <source>
        <dbReference type="PROSITE" id="PS50850"/>
    </source>
</evidence>
<accession>A0A1E3JLK5</accession>
<organism evidence="9 10">
    <name type="scientific">Cryptococcus amylolentus CBS 6273</name>
    <dbReference type="NCBI Taxonomy" id="1296118"/>
    <lineage>
        <taxon>Eukaryota</taxon>
        <taxon>Fungi</taxon>
        <taxon>Dikarya</taxon>
        <taxon>Basidiomycota</taxon>
        <taxon>Agaricomycotina</taxon>
        <taxon>Tremellomycetes</taxon>
        <taxon>Tremellales</taxon>
        <taxon>Cryptococcaceae</taxon>
        <taxon>Cryptococcus</taxon>
    </lineage>
</organism>
<feature type="compositionally biased region" description="Basic and acidic residues" evidence="6">
    <location>
        <begin position="31"/>
        <end position="41"/>
    </location>
</feature>
<evidence type="ECO:0000256" key="6">
    <source>
        <dbReference type="SAM" id="MobiDB-lite"/>
    </source>
</evidence>
<dbReference type="Gene3D" id="1.20.1250.20">
    <property type="entry name" value="MFS general substrate transporter like domains"/>
    <property type="match status" value="2"/>
</dbReference>
<evidence type="ECO:0000256" key="7">
    <source>
        <dbReference type="SAM" id="Phobius"/>
    </source>
</evidence>
<dbReference type="InterPro" id="IPR036259">
    <property type="entry name" value="MFS_trans_sf"/>
</dbReference>
<evidence type="ECO:0000256" key="5">
    <source>
        <dbReference type="ARBA" id="ARBA00023136"/>
    </source>
</evidence>
<evidence type="ECO:0000313" key="10">
    <source>
        <dbReference type="Proteomes" id="UP000095149"/>
    </source>
</evidence>
<dbReference type="GO" id="GO:0022857">
    <property type="term" value="F:transmembrane transporter activity"/>
    <property type="evidence" value="ECO:0007669"/>
    <property type="project" value="InterPro"/>
</dbReference>
<name>A0A1E3JLK5_9TREE</name>
<dbReference type="Pfam" id="PF07690">
    <property type="entry name" value="MFS_1"/>
    <property type="match status" value="1"/>
</dbReference>
<feature type="transmembrane region" description="Helical" evidence="7">
    <location>
        <begin position="184"/>
        <end position="206"/>
    </location>
</feature>
<evidence type="ECO:0000256" key="4">
    <source>
        <dbReference type="ARBA" id="ARBA00022989"/>
    </source>
</evidence>
<proteinExistence type="predicted"/>